<keyword evidence="3" id="KW-1185">Reference proteome</keyword>
<dbReference type="PANTHER" id="PTHR34227">
    <property type="entry name" value="CHAPERONE PROTEIN YCDY"/>
    <property type="match status" value="1"/>
</dbReference>
<protein>
    <submittedName>
        <fullName evidence="2">Chaperone TorD involved in molybdoenzyme TorA maturation</fullName>
    </submittedName>
</protein>
<dbReference type="InterPro" id="IPR020945">
    <property type="entry name" value="DMSO/NO3_reduct_chaperone"/>
</dbReference>
<organism evidence="2 3">
    <name type="scientific">Halopenitus malekzadehii</name>
    <dbReference type="NCBI Taxonomy" id="1267564"/>
    <lineage>
        <taxon>Archaea</taxon>
        <taxon>Methanobacteriati</taxon>
        <taxon>Methanobacteriota</taxon>
        <taxon>Stenosarchaea group</taxon>
        <taxon>Halobacteria</taxon>
        <taxon>Halobacteriales</taxon>
        <taxon>Haloferacaceae</taxon>
        <taxon>Halopenitus</taxon>
    </lineage>
</organism>
<proteinExistence type="predicted"/>
<dbReference type="AlphaFoldDB" id="A0A1H6IA10"/>
<dbReference type="EMBL" id="FNWU01000001">
    <property type="protein sequence ID" value="SEH43858.1"/>
    <property type="molecule type" value="Genomic_DNA"/>
</dbReference>
<keyword evidence="1" id="KW-0143">Chaperone</keyword>
<evidence type="ECO:0000313" key="2">
    <source>
        <dbReference type="EMBL" id="SEH43858.1"/>
    </source>
</evidence>
<dbReference type="STRING" id="1267564.SAMN05192561_1011086"/>
<dbReference type="Proteomes" id="UP000199215">
    <property type="component" value="Unassembled WGS sequence"/>
</dbReference>
<dbReference type="RefSeq" id="WP_092815324.1">
    <property type="nucleotide sequence ID" value="NZ_FNWU01000001.1"/>
</dbReference>
<gene>
    <name evidence="2" type="ORF">SAMN05192561_1011086</name>
</gene>
<name>A0A1H6IA10_9EURY</name>
<dbReference type="SUPFAM" id="SSF89155">
    <property type="entry name" value="TorD-like"/>
    <property type="match status" value="1"/>
</dbReference>
<sequence>MDETTIYEARLEVIDFLIEVFYDAPSEEFLDRLFSDAVTVPDGEINEPMDRGFRRLEAFIEANRSRSVADVADDLRTEYTRLFVGPRPPALPHETYYRDDTEFIGEGLAKLEADYSAAGWTPHEDYPEENDHLAVELAFLRNLVDRQRRGEEAAFGYERVFLDEHVGRWNEAFLETVREELDEPVAEANLFLAASEVFVGLVEFEDELVAQQVPS</sequence>
<dbReference type="PANTHER" id="PTHR34227:SF1">
    <property type="entry name" value="DIMETHYL SULFOXIDE REDUCTASE CHAPERONE-RELATED"/>
    <property type="match status" value="1"/>
</dbReference>
<accession>A0A1H6IA10</accession>
<dbReference type="Gene3D" id="1.10.3480.10">
    <property type="entry name" value="TorD-like"/>
    <property type="match status" value="1"/>
</dbReference>
<dbReference type="Pfam" id="PF02613">
    <property type="entry name" value="Nitrate_red_del"/>
    <property type="match status" value="1"/>
</dbReference>
<reference evidence="2 3" key="1">
    <citation type="submission" date="2016-10" db="EMBL/GenBank/DDBJ databases">
        <authorList>
            <person name="de Groot N.N."/>
        </authorList>
    </citation>
    <scope>NUCLEOTIDE SEQUENCE [LARGE SCALE GENOMIC DNA]</scope>
    <source>
        <strain evidence="2 3">IBRC-M10418</strain>
    </source>
</reference>
<dbReference type="InterPro" id="IPR036411">
    <property type="entry name" value="TorD-like_sf"/>
</dbReference>
<evidence type="ECO:0000256" key="1">
    <source>
        <dbReference type="ARBA" id="ARBA00023186"/>
    </source>
</evidence>
<dbReference type="InterPro" id="IPR050289">
    <property type="entry name" value="TorD/DmsD_chaperones"/>
</dbReference>
<evidence type="ECO:0000313" key="3">
    <source>
        <dbReference type="Proteomes" id="UP000199215"/>
    </source>
</evidence>